<dbReference type="EMBL" id="HACA01015817">
    <property type="protein sequence ID" value="CDW33178.1"/>
    <property type="molecule type" value="Transcribed_RNA"/>
</dbReference>
<evidence type="ECO:0000313" key="1">
    <source>
        <dbReference type="EMBL" id="CDW33178.1"/>
    </source>
</evidence>
<name>A0A0K2U4N1_LEPSM</name>
<sequence length="15" mass="1804">MRTYASDIRVSYQTI</sequence>
<protein>
    <submittedName>
        <fullName evidence="1">Uncharacterized protein</fullName>
    </submittedName>
</protein>
<accession>A0A0K2U4N1</accession>
<reference evidence="1" key="1">
    <citation type="submission" date="2014-05" db="EMBL/GenBank/DDBJ databases">
        <authorList>
            <person name="Chronopoulou M."/>
        </authorList>
    </citation>
    <scope>NUCLEOTIDE SEQUENCE</scope>
    <source>
        <tissue evidence="1">Whole organism</tissue>
    </source>
</reference>
<organism evidence="1">
    <name type="scientific">Lepeophtheirus salmonis</name>
    <name type="common">Salmon louse</name>
    <name type="synonym">Caligus salmonis</name>
    <dbReference type="NCBI Taxonomy" id="72036"/>
    <lineage>
        <taxon>Eukaryota</taxon>
        <taxon>Metazoa</taxon>
        <taxon>Ecdysozoa</taxon>
        <taxon>Arthropoda</taxon>
        <taxon>Crustacea</taxon>
        <taxon>Multicrustacea</taxon>
        <taxon>Hexanauplia</taxon>
        <taxon>Copepoda</taxon>
        <taxon>Siphonostomatoida</taxon>
        <taxon>Caligidae</taxon>
        <taxon>Lepeophtheirus</taxon>
    </lineage>
</organism>
<proteinExistence type="predicted"/>